<dbReference type="InterPro" id="IPR010657">
    <property type="entry name" value="ImpA_N"/>
</dbReference>
<gene>
    <name evidence="2" type="ORF">ATN88_04870</name>
</gene>
<dbReference type="Pfam" id="PF16989">
    <property type="entry name" value="T6SS_VasJ"/>
    <property type="match status" value="1"/>
</dbReference>
<feature type="domain" description="ImpA N-terminal" evidence="1">
    <location>
        <begin position="11"/>
        <end position="124"/>
    </location>
</feature>
<dbReference type="PANTHER" id="PTHR37024">
    <property type="entry name" value="TYPE VI SECRETION SYSTEM DUF2094 AND IMPA-RELATED DOMAIN PROTEIN"/>
    <property type="match status" value="1"/>
</dbReference>
<accession>A0A135ID93</accession>
<dbReference type="STRING" id="294935.ATN88_04870"/>
<organism evidence="2 3">
    <name type="scientific">Enterovibrio coralii</name>
    <dbReference type="NCBI Taxonomy" id="294935"/>
    <lineage>
        <taxon>Bacteria</taxon>
        <taxon>Pseudomonadati</taxon>
        <taxon>Pseudomonadota</taxon>
        <taxon>Gammaproteobacteria</taxon>
        <taxon>Vibrionales</taxon>
        <taxon>Vibrionaceae</taxon>
        <taxon>Enterovibrio</taxon>
    </lineage>
</organism>
<evidence type="ECO:0000259" key="1">
    <source>
        <dbReference type="Pfam" id="PF06812"/>
    </source>
</evidence>
<dbReference type="EMBL" id="LNTY01000006">
    <property type="protein sequence ID" value="KXF83446.1"/>
    <property type="molecule type" value="Genomic_DNA"/>
</dbReference>
<sequence length="471" mass="53263">MDRSNYRARLLAPIDGIHRVGEMVDDDARLDFIEAQMMKIGSLAHGDVKWGEAESNAIVLLEQKTKDVKVLAHLLRCLQHKLTADKFLLSIQLLTDFIGEFWEECYPVPGTKGETIRKRFFTQIIQRKEASLQSADFSRITDTQNSEIETALNALKALVDDKNLPSDSLITVASQFKKLSSQIKTKEELDPQADKSVQTENITSEQTSVNDALVNFDCSTERAAKHTLLKAADFMTELEGGRSLSLRLRRFAIWFSITSPPESDHLMETPLMPVSAERISEYEDCLLSGADLALWRKVEQSLTVSPYWIDGHYLSYRIAAKLGKFDEAKAIAFEVKSFVERLPDLLELKFKGGMPFINESTRQWLSEGDNNPLAVQEERSWDNKRKEAFSLAEGGGLSDALLMLNTGLANAEEPRERFYWRLISAELMDHHELSAMAEQEYGTLLKQISSATLADWEPSLIKHLENIADSR</sequence>
<dbReference type="PANTHER" id="PTHR37024:SF3">
    <property type="entry name" value="TYPE VI SECRETION SYSTEM PROTEIN TSSA"/>
    <property type="match status" value="1"/>
</dbReference>
<keyword evidence="3" id="KW-1185">Reference proteome</keyword>
<dbReference type="Proteomes" id="UP000070529">
    <property type="component" value="Unassembled WGS sequence"/>
</dbReference>
<dbReference type="AlphaFoldDB" id="A0A135ID93"/>
<dbReference type="NCBIfam" id="TIGR03362">
    <property type="entry name" value="VI_chp_7"/>
    <property type="match status" value="1"/>
</dbReference>
<evidence type="ECO:0000313" key="3">
    <source>
        <dbReference type="Proteomes" id="UP000070529"/>
    </source>
</evidence>
<proteinExistence type="predicted"/>
<dbReference type="InterPro" id="IPR017739">
    <property type="entry name" value="T6SS-assoc_VCA0119"/>
</dbReference>
<protein>
    <submittedName>
        <fullName evidence="2">Type VI secretion protein</fullName>
    </submittedName>
</protein>
<comment type="caution">
    <text evidence="2">The sequence shown here is derived from an EMBL/GenBank/DDBJ whole genome shotgun (WGS) entry which is preliminary data.</text>
</comment>
<dbReference type="RefSeq" id="WP_067411901.1">
    <property type="nucleotide sequence ID" value="NZ_LNTY01000006.1"/>
</dbReference>
<dbReference type="OrthoDB" id="1522895at2"/>
<dbReference type="Pfam" id="PF06812">
    <property type="entry name" value="ImpA_N"/>
    <property type="match status" value="1"/>
</dbReference>
<evidence type="ECO:0000313" key="2">
    <source>
        <dbReference type="EMBL" id="KXF83446.1"/>
    </source>
</evidence>
<reference evidence="2 3" key="1">
    <citation type="submission" date="2015-11" db="EMBL/GenBank/DDBJ databases">
        <title>Genomic Taxonomy of the Vibrionaceae.</title>
        <authorList>
            <person name="Gomez-Gil B."/>
            <person name="Enciso-Ibarra J."/>
        </authorList>
    </citation>
    <scope>NUCLEOTIDE SEQUENCE [LARGE SCALE GENOMIC DNA]</scope>
    <source>
        <strain evidence="2 3">CAIM 912</strain>
    </source>
</reference>
<name>A0A135ID93_9GAMM</name>